<dbReference type="KEGG" id="fri:FraEuI1c_4254"/>
<dbReference type="Pfam" id="PF21274">
    <property type="entry name" value="Rng_hyd_C"/>
    <property type="match status" value="1"/>
</dbReference>
<evidence type="ECO:0000256" key="1">
    <source>
        <dbReference type="ARBA" id="ARBA00001974"/>
    </source>
</evidence>
<dbReference type="HOGENOM" id="CLU_009665_20_1_11"/>
<dbReference type="eggNOG" id="COG0654">
    <property type="taxonomic scope" value="Bacteria"/>
</dbReference>
<dbReference type="EMBL" id="CP002299">
    <property type="protein sequence ID" value="ADP82253.1"/>
    <property type="molecule type" value="Genomic_DNA"/>
</dbReference>
<keyword evidence="3" id="KW-0274">FAD</keyword>
<keyword evidence="5" id="KW-0503">Monooxygenase</keyword>
<organism evidence="5 6">
    <name type="scientific">Pseudofrankia inefficax (strain DSM 45817 / CECT 9037 / DDB 130130 / EuI1c)</name>
    <name type="common">Frankia inefficax</name>
    <dbReference type="NCBI Taxonomy" id="298654"/>
    <lineage>
        <taxon>Bacteria</taxon>
        <taxon>Bacillati</taxon>
        <taxon>Actinomycetota</taxon>
        <taxon>Actinomycetes</taxon>
        <taxon>Frankiales</taxon>
        <taxon>Frankiaceae</taxon>
        <taxon>Pseudofrankia</taxon>
    </lineage>
</organism>
<gene>
    <name evidence="5" type="ordered locus">FraEuI1c_4254</name>
</gene>
<dbReference type="Gene3D" id="3.50.50.60">
    <property type="entry name" value="FAD/NAD(P)-binding domain"/>
    <property type="match status" value="1"/>
</dbReference>
<evidence type="ECO:0000256" key="2">
    <source>
        <dbReference type="ARBA" id="ARBA00022630"/>
    </source>
</evidence>
<dbReference type="PANTHER" id="PTHR43004">
    <property type="entry name" value="TRK SYSTEM POTASSIUM UPTAKE PROTEIN"/>
    <property type="match status" value="1"/>
</dbReference>
<evidence type="ECO:0000313" key="6">
    <source>
        <dbReference type="Proteomes" id="UP000002484"/>
    </source>
</evidence>
<dbReference type="Gene3D" id="3.30.70.2450">
    <property type="match status" value="1"/>
</dbReference>
<dbReference type="PROSITE" id="PS51257">
    <property type="entry name" value="PROKAR_LIPOPROTEIN"/>
    <property type="match status" value="1"/>
</dbReference>
<dbReference type="InterPro" id="IPR050641">
    <property type="entry name" value="RIFMO-like"/>
</dbReference>
<evidence type="ECO:0000313" key="5">
    <source>
        <dbReference type="EMBL" id="ADP82253.1"/>
    </source>
</evidence>
<dbReference type="InParanoid" id="E3JBU3"/>
<dbReference type="AlphaFoldDB" id="E3JBU3"/>
<dbReference type="Proteomes" id="UP000002484">
    <property type="component" value="Chromosome"/>
</dbReference>
<dbReference type="PANTHER" id="PTHR43004:SF19">
    <property type="entry name" value="BINDING MONOOXYGENASE, PUTATIVE (JCVI)-RELATED"/>
    <property type="match status" value="1"/>
</dbReference>
<keyword evidence="6" id="KW-1185">Reference proteome</keyword>
<dbReference type="OrthoDB" id="3647401at2"/>
<evidence type="ECO:0000256" key="3">
    <source>
        <dbReference type="ARBA" id="ARBA00022827"/>
    </source>
</evidence>
<dbReference type="InterPro" id="IPR002938">
    <property type="entry name" value="FAD-bd"/>
</dbReference>
<dbReference type="GO" id="GO:0016709">
    <property type="term" value="F:oxidoreductase activity, acting on paired donors, with incorporation or reduction of molecular oxygen, NAD(P)H as one donor, and incorporation of one atom of oxygen"/>
    <property type="evidence" value="ECO:0007669"/>
    <property type="project" value="UniProtKB-ARBA"/>
</dbReference>
<name>E3JBU3_PSEI1</name>
<dbReference type="Gene3D" id="3.40.30.120">
    <property type="match status" value="1"/>
</dbReference>
<dbReference type="GO" id="GO:0071949">
    <property type="term" value="F:FAD binding"/>
    <property type="evidence" value="ECO:0007669"/>
    <property type="project" value="InterPro"/>
</dbReference>
<dbReference type="STRING" id="298654.FraEuI1c_4254"/>
<dbReference type="PRINTS" id="PR00420">
    <property type="entry name" value="RNGMNOXGNASE"/>
</dbReference>
<evidence type="ECO:0000259" key="4">
    <source>
        <dbReference type="Pfam" id="PF01494"/>
    </source>
</evidence>
<dbReference type="SUPFAM" id="SSF51905">
    <property type="entry name" value="FAD/NAD(P)-binding domain"/>
    <property type="match status" value="1"/>
</dbReference>
<dbReference type="RefSeq" id="WP_013425371.1">
    <property type="nucleotide sequence ID" value="NC_014666.1"/>
</dbReference>
<reference evidence="5 6" key="1">
    <citation type="submission" date="2010-10" db="EMBL/GenBank/DDBJ databases">
        <title>Complete sequence of Frankia sp. EuI1c.</title>
        <authorList>
            <consortium name="US DOE Joint Genome Institute"/>
            <person name="Lucas S."/>
            <person name="Copeland A."/>
            <person name="Lapidus A."/>
            <person name="Cheng J.-F."/>
            <person name="Bruce D."/>
            <person name="Goodwin L."/>
            <person name="Pitluck S."/>
            <person name="Chertkov O."/>
            <person name="Detter J.C."/>
            <person name="Han C."/>
            <person name="Tapia R."/>
            <person name="Land M."/>
            <person name="Hauser L."/>
            <person name="Jeffries C."/>
            <person name="Kyrpides N."/>
            <person name="Ivanova N."/>
            <person name="Mikhailova N."/>
            <person name="Beauchemin N."/>
            <person name="Sen A."/>
            <person name="Sur S.A."/>
            <person name="Gtari M."/>
            <person name="Wall L."/>
            <person name="Tisa L."/>
            <person name="Woyke T."/>
        </authorList>
    </citation>
    <scope>NUCLEOTIDE SEQUENCE [LARGE SCALE GENOMIC DNA]</scope>
    <source>
        <strain evidence="6">DSM 45817 / CECT 9037 / EuI1c</strain>
    </source>
</reference>
<keyword evidence="2" id="KW-0285">Flavoprotein</keyword>
<sequence>MAGKVVVVGAGPVGLMVSCELALAGVETVTLDRLPRPREESMGMAINGTVVDLLEQRGLLAEVFDQGLEWPAAHFAHLALDPTRLASPHRNNMLMPQTVVEARLARRAVDLGVEVRRGEELVAVDQDERAVRLELRSAAGPSSLEADYVVGCDGADSTVRRLAGIGFPGVEYPFHGIVAELEFGMDEDSELWHYFGTREYPAGVFALAPTGEAGLRLVTAEFGVDPVDRDAPVSVPELRASVEALTGRPLDIGTPRWMRRWFNATRQADRYRAGRIFLAGDAAHVHFPLGGQALSTGVEDAVNLGWKLASVLAGTGPEDLLDSYHDERHPVGARACSTTLAQVALLHPLTVVAPLRELLTELFAFDEVNQYLVRMVGGQDVRYPMPDAGDHPLAGRRLADLPETTPVDGGDVTRLLQDGRAFVLGFAAAGPAGELAAWSDRVSFVAVEPLPGVSAEAVLVRPDGRIAWAGPAADGGLTGALRRWFGPPSDRPAALETDAAAAARS</sequence>
<dbReference type="Pfam" id="PF01494">
    <property type="entry name" value="FAD_binding_3"/>
    <property type="match status" value="1"/>
</dbReference>
<dbReference type="InterPro" id="IPR036188">
    <property type="entry name" value="FAD/NAD-bd_sf"/>
</dbReference>
<feature type="domain" description="FAD-binding" evidence="4">
    <location>
        <begin position="4"/>
        <end position="336"/>
    </location>
</feature>
<comment type="cofactor">
    <cofactor evidence="1">
        <name>FAD</name>
        <dbReference type="ChEBI" id="CHEBI:57692"/>
    </cofactor>
</comment>
<accession>E3JBU3</accession>
<proteinExistence type="predicted"/>
<protein>
    <submittedName>
        <fullName evidence="5">Monooxygenase FAD-binding protein</fullName>
    </submittedName>
</protein>
<keyword evidence="5" id="KW-0560">Oxidoreductase</keyword>